<name>A0A1G9ICL4_9ACTN</name>
<dbReference type="AlphaFoldDB" id="A0A1G9ICL4"/>
<protein>
    <submittedName>
        <fullName evidence="1">Uncharacterized protein</fullName>
    </submittedName>
</protein>
<dbReference type="EMBL" id="FNGF01000004">
    <property type="protein sequence ID" value="SDL22947.1"/>
    <property type="molecule type" value="Genomic_DNA"/>
</dbReference>
<dbReference type="Proteomes" id="UP000198662">
    <property type="component" value="Unassembled WGS sequence"/>
</dbReference>
<sequence>MVSGLNSGDLKATWGAFWRGLKPHAKIWLQEQAFRVFYRDDLATARAESGNG</sequence>
<evidence type="ECO:0000313" key="2">
    <source>
        <dbReference type="Proteomes" id="UP000198662"/>
    </source>
</evidence>
<accession>A0A1G9ICL4</accession>
<keyword evidence="2" id="KW-1185">Reference proteome</keyword>
<proteinExistence type="predicted"/>
<reference evidence="2" key="1">
    <citation type="submission" date="2016-10" db="EMBL/GenBank/DDBJ databases">
        <authorList>
            <person name="Varghese N."/>
            <person name="Submissions S."/>
        </authorList>
    </citation>
    <scope>NUCLEOTIDE SEQUENCE [LARGE SCALE GENOMIC DNA]</scope>
    <source>
        <strain evidence="2">CGMCC 4.3147</strain>
    </source>
</reference>
<organism evidence="1 2">
    <name type="scientific">Glycomyces sambucus</name>
    <dbReference type="NCBI Taxonomy" id="380244"/>
    <lineage>
        <taxon>Bacteria</taxon>
        <taxon>Bacillati</taxon>
        <taxon>Actinomycetota</taxon>
        <taxon>Actinomycetes</taxon>
        <taxon>Glycomycetales</taxon>
        <taxon>Glycomycetaceae</taxon>
        <taxon>Glycomyces</taxon>
    </lineage>
</organism>
<evidence type="ECO:0000313" key="1">
    <source>
        <dbReference type="EMBL" id="SDL22947.1"/>
    </source>
</evidence>
<gene>
    <name evidence="1" type="ORF">SAMN05216298_3166</name>
</gene>